<dbReference type="CDD" id="cd10434">
    <property type="entry name" value="GIY-YIG_UvrC_Cho"/>
    <property type="match status" value="1"/>
</dbReference>
<feature type="domain" description="UVR" evidence="2">
    <location>
        <begin position="425"/>
        <end position="460"/>
    </location>
</feature>
<evidence type="ECO:0000259" key="3">
    <source>
        <dbReference type="PROSITE" id="PS50164"/>
    </source>
</evidence>
<dbReference type="PROSITE" id="PS50151">
    <property type="entry name" value="UVR"/>
    <property type="match status" value="1"/>
</dbReference>
<dbReference type="InterPro" id="IPR006054">
    <property type="entry name" value="DnaQ"/>
</dbReference>
<dbReference type="InterPro" id="IPR012337">
    <property type="entry name" value="RNaseH-like_sf"/>
</dbReference>
<dbReference type="SUPFAM" id="SSF53098">
    <property type="entry name" value="Ribonuclease H-like"/>
    <property type="match status" value="1"/>
</dbReference>
<dbReference type="Pfam" id="PF02151">
    <property type="entry name" value="UVR"/>
    <property type="match status" value="1"/>
</dbReference>
<accession>A0ABV5WYA2</accession>
<keyword evidence="5" id="KW-1185">Reference proteome</keyword>
<keyword evidence="4" id="KW-0269">Exonuclease</keyword>
<feature type="domain" description="GIY-YIG" evidence="3">
    <location>
        <begin position="235"/>
        <end position="313"/>
    </location>
</feature>
<dbReference type="PANTHER" id="PTHR30562">
    <property type="entry name" value="UVRC/OXIDOREDUCTASE"/>
    <property type="match status" value="1"/>
</dbReference>
<dbReference type="InterPro" id="IPR000305">
    <property type="entry name" value="GIY-YIG_endonuc"/>
</dbReference>
<evidence type="ECO:0000313" key="5">
    <source>
        <dbReference type="Proteomes" id="UP001589707"/>
    </source>
</evidence>
<dbReference type="SUPFAM" id="SSF82771">
    <property type="entry name" value="GIY-YIG endonuclease"/>
    <property type="match status" value="1"/>
</dbReference>
<dbReference type="Proteomes" id="UP001589707">
    <property type="component" value="Unassembled WGS sequence"/>
</dbReference>
<proteinExistence type="predicted"/>
<dbReference type="Gene3D" id="3.30.420.10">
    <property type="entry name" value="Ribonuclease H-like superfamily/Ribonuclease H"/>
    <property type="match status" value="1"/>
</dbReference>
<dbReference type="InterPro" id="IPR036876">
    <property type="entry name" value="UVR_dom_sf"/>
</dbReference>
<dbReference type="InterPro" id="IPR050066">
    <property type="entry name" value="UvrABC_protein_C"/>
</dbReference>
<dbReference type="SUPFAM" id="SSF46600">
    <property type="entry name" value="C-terminal UvrC-binding domain of UvrB"/>
    <property type="match status" value="1"/>
</dbReference>
<evidence type="ECO:0000259" key="2">
    <source>
        <dbReference type="PROSITE" id="PS50151"/>
    </source>
</evidence>
<dbReference type="NCBIfam" id="NF005905">
    <property type="entry name" value="PRK07883.1-3"/>
    <property type="match status" value="1"/>
</dbReference>
<evidence type="ECO:0000256" key="1">
    <source>
        <dbReference type="SAM" id="MobiDB-lite"/>
    </source>
</evidence>
<dbReference type="InterPro" id="IPR035901">
    <property type="entry name" value="GIY-YIG_endonuc_sf"/>
</dbReference>
<dbReference type="NCBIfam" id="NF005907">
    <property type="entry name" value="PRK07883.1-5"/>
    <property type="match status" value="1"/>
</dbReference>
<dbReference type="InterPro" id="IPR036397">
    <property type="entry name" value="RNaseH_sf"/>
</dbReference>
<dbReference type="RefSeq" id="WP_376838011.1">
    <property type="nucleotide sequence ID" value="NZ_JBHMAU010000018.1"/>
</dbReference>
<comment type="caution">
    <text evidence="4">The sequence shown here is derived from an EMBL/GenBank/DDBJ whole genome shotgun (WGS) entry which is preliminary data.</text>
</comment>
<feature type="region of interest" description="Disordered" evidence="1">
    <location>
        <begin position="334"/>
        <end position="360"/>
    </location>
</feature>
<dbReference type="Pfam" id="PF00929">
    <property type="entry name" value="RNase_T"/>
    <property type="match status" value="1"/>
</dbReference>
<dbReference type="InterPro" id="IPR013520">
    <property type="entry name" value="Ribonucl_H"/>
</dbReference>
<reference evidence="4 5" key="1">
    <citation type="submission" date="2024-09" db="EMBL/GenBank/DDBJ databases">
        <authorList>
            <person name="Sun Q."/>
            <person name="Mori K."/>
        </authorList>
    </citation>
    <scope>NUCLEOTIDE SEQUENCE [LARGE SCALE GENOMIC DNA]</scope>
    <source>
        <strain evidence="4 5">JCM 11683</strain>
    </source>
</reference>
<dbReference type="EMBL" id="JBHMAU010000018">
    <property type="protein sequence ID" value="MFB9775145.1"/>
    <property type="molecule type" value="Genomic_DNA"/>
</dbReference>
<protein>
    <submittedName>
        <fullName evidence="4">DEDD exonuclease domain-containing protein</fullName>
    </submittedName>
</protein>
<keyword evidence="4" id="KW-0540">Nuclease</keyword>
<dbReference type="SMART" id="SM00479">
    <property type="entry name" value="EXOIII"/>
    <property type="match status" value="1"/>
</dbReference>
<dbReference type="InterPro" id="IPR047296">
    <property type="entry name" value="GIY-YIG_UvrC_Cho"/>
</dbReference>
<dbReference type="NCBIfam" id="TIGR00573">
    <property type="entry name" value="dnaq"/>
    <property type="match status" value="1"/>
</dbReference>
<dbReference type="PANTHER" id="PTHR30562:SF1">
    <property type="entry name" value="UVRABC SYSTEM PROTEIN C"/>
    <property type="match status" value="1"/>
</dbReference>
<dbReference type="Gene3D" id="3.40.1440.10">
    <property type="entry name" value="GIY-YIG endonuclease"/>
    <property type="match status" value="1"/>
</dbReference>
<name>A0ABV5WYA2_9MICO</name>
<dbReference type="SMART" id="SM00465">
    <property type="entry name" value="GIYc"/>
    <property type="match status" value="1"/>
</dbReference>
<sequence length="595" mass="65369">MPAHQQPPLFDQTAQPRSGQLSFADVGTPLYDVTFVIVDLETTGAHAQREEITEIGAVKTRGGEVIGEFSTLVRPEHAVISSFVERLTGITNGMVAGAPSIHAVLPSFLEFSRGCVLVAHNAGFDIGFLKAACARLDYTWPNPHVLDTVKLARHVVPRPEVRNHKLSTLAEHFATTTSPAHRALDDARATNEILHHLFERFGSFGITTLEELGTVRTAGWQKRQQKSHLARDVPAQPGVYMFLDGSRRTLYIGTSGNMAARVRQYFNAGETRGRMTEMVTATQEVSTLTCDTVLEAHVREVRLIAELQPPYNRRSKYPDRRAWLRLTDEPYPRLSVTRTPPAADRPERFPRLGPFRSQGTAQRIKDTLERIVTVKRCTQSAAAAHRTPCAAAEMGKCAGPCAGQDREEYMAQLGDLISFLGGSSAGLLAQIRQAMLTASSEQRYERAAEIRDLAADLLRTTVADEQRRSLYRIPELVAAQPRDEHSSAAGFDVALIRYGKLAGSAHAVHLSRLAEIVSALQLTAEHVDEPVEGGASTYEEETDIVLRWLLQPHTRLLSVSGAWALPVRGHTYGLHSSGFAAGTAPEADAGTRRMR</sequence>
<gene>
    <name evidence="4" type="ORF">ACFFN1_01740</name>
</gene>
<dbReference type="InterPro" id="IPR001943">
    <property type="entry name" value="UVR_dom"/>
</dbReference>
<dbReference type="CDD" id="cd06127">
    <property type="entry name" value="DEDDh"/>
    <property type="match status" value="1"/>
</dbReference>
<dbReference type="GO" id="GO:0004527">
    <property type="term" value="F:exonuclease activity"/>
    <property type="evidence" value="ECO:0007669"/>
    <property type="project" value="UniProtKB-KW"/>
</dbReference>
<organism evidence="4 5">
    <name type="scientific">Brevibacterium otitidis</name>
    <dbReference type="NCBI Taxonomy" id="53364"/>
    <lineage>
        <taxon>Bacteria</taxon>
        <taxon>Bacillati</taxon>
        <taxon>Actinomycetota</taxon>
        <taxon>Actinomycetes</taxon>
        <taxon>Micrococcales</taxon>
        <taxon>Brevibacteriaceae</taxon>
        <taxon>Brevibacterium</taxon>
    </lineage>
</organism>
<dbReference type="PROSITE" id="PS50164">
    <property type="entry name" value="GIY_YIG"/>
    <property type="match status" value="1"/>
</dbReference>
<keyword evidence="4" id="KW-0378">Hydrolase</keyword>
<evidence type="ECO:0000313" key="4">
    <source>
        <dbReference type="EMBL" id="MFB9775145.1"/>
    </source>
</evidence>